<name>A0A168QEX7_9BACL</name>
<comment type="similarity">
    <text evidence="4">Belongs to the FliW family.</text>
</comment>
<dbReference type="GO" id="GO:0005737">
    <property type="term" value="C:cytoplasm"/>
    <property type="evidence" value="ECO:0007669"/>
    <property type="project" value="UniProtKB-SubCell"/>
</dbReference>
<sequence length="150" mass="17475">MVIQTTIWGELEVSDDQTVHFAKGIPGFEQETDFVLIEVKESPFNYLQSMKQSELSFVITDPFVFHTNYEFDLPEHEAEELSITDEVHVQCIVTLHELIEQSTINLLAPLVFNPQNKQGKQVVLHHSSYQTRHRLWYDPAIEMEQKEEGE</sequence>
<dbReference type="InterPro" id="IPR003775">
    <property type="entry name" value="Flagellar_assembly_factor_FliW"/>
</dbReference>
<dbReference type="SUPFAM" id="SSF141457">
    <property type="entry name" value="BH3618-like"/>
    <property type="match status" value="1"/>
</dbReference>
<evidence type="ECO:0000256" key="4">
    <source>
        <dbReference type="HAMAP-Rule" id="MF_01185"/>
    </source>
</evidence>
<dbReference type="GO" id="GO:0044780">
    <property type="term" value="P:bacterial-type flagellum assembly"/>
    <property type="evidence" value="ECO:0007669"/>
    <property type="project" value="UniProtKB-UniRule"/>
</dbReference>
<comment type="subcellular location">
    <subcellularLocation>
        <location evidence="4">Cytoplasm</location>
    </subcellularLocation>
</comment>
<dbReference type="AlphaFoldDB" id="A0A168QEX7"/>
<accession>A0A168QEX7</accession>
<dbReference type="GO" id="GO:0006417">
    <property type="term" value="P:regulation of translation"/>
    <property type="evidence" value="ECO:0007669"/>
    <property type="project" value="UniProtKB-KW"/>
</dbReference>
<dbReference type="OrthoDB" id="9801235at2"/>
<keyword evidence="5" id="KW-0282">Flagellum</keyword>
<keyword evidence="1 4" id="KW-0963">Cytoplasm</keyword>
<evidence type="ECO:0000256" key="2">
    <source>
        <dbReference type="ARBA" id="ARBA00022795"/>
    </source>
</evidence>
<evidence type="ECO:0000313" key="6">
    <source>
        <dbReference type="Proteomes" id="UP000077355"/>
    </source>
</evidence>
<reference evidence="5 6" key="1">
    <citation type="submission" date="2016-03" db="EMBL/GenBank/DDBJ databases">
        <title>Draft genome sequence of Paenibacillus antarcticus CECT 5836.</title>
        <authorList>
            <person name="Shin S.-K."/>
            <person name="Yi H."/>
        </authorList>
    </citation>
    <scope>NUCLEOTIDE SEQUENCE [LARGE SCALE GENOMIC DNA]</scope>
    <source>
        <strain evidence="5 6">CECT 5836</strain>
    </source>
</reference>
<dbReference type="Pfam" id="PF02623">
    <property type="entry name" value="FliW"/>
    <property type="match status" value="1"/>
</dbReference>
<dbReference type="EMBL" id="LVJI01000006">
    <property type="protein sequence ID" value="OAB47709.1"/>
    <property type="molecule type" value="Genomic_DNA"/>
</dbReference>
<dbReference type="PANTHER" id="PTHR39190">
    <property type="entry name" value="FLAGELLAR ASSEMBLY FACTOR FLIW"/>
    <property type="match status" value="1"/>
</dbReference>
<keyword evidence="5" id="KW-0969">Cilium</keyword>
<keyword evidence="5" id="KW-0966">Cell projection</keyword>
<comment type="function">
    <text evidence="4">Acts as an anti-CsrA protein, binds CsrA and prevents it from repressing translation of its target genes, one of which is flagellin. Binds to flagellin and participates in the assembly of the flagellum.</text>
</comment>
<dbReference type="Proteomes" id="UP000077355">
    <property type="component" value="Unassembled WGS sequence"/>
</dbReference>
<evidence type="ECO:0000256" key="3">
    <source>
        <dbReference type="ARBA" id="ARBA00022845"/>
    </source>
</evidence>
<dbReference type="Gene3D" id="2.30.290.10">
    <property type="entry name" value="BH3618-like"/>
    <property type="match status" value="1"/>
</dbReference>
<keyword evidence="6" id="KW-1185">Reference proteome</keyword>
<dbReference type="HAMAP" id="MF_01185">
    <property type="entry name" value="FliW"/>
    <property type="match status" value="1"/>
</dbReference>
<keyword evidence="2 4" id="KW-1005">Bacterial flagellum biogenesis</keyword>
<proteinExistence type="inferred from homology"/>
<evidence type="ECO:0000313" key="5">
    <source>
        <dbReference type="EMBL" id="OAB47709.1"/>
    </source>
</evidence>
<dbReference type="NCBIfam" id="NF009793">
    <property type="entry name" value="PRK13285.1-1"/>
    <property type="match status" value="1"/>
</dbReference>
<dbReference type="RefSeq" id="WP_068647403.1">
    <property type="nucleotide sequence ID" value="NZ_CP043611.1"/>
</dbReference>
<protein>
    <recommendedName>
        <fullName evidence="4">Flagellar assembly factor FliW</fullName>
    </recommendedName>
</protein>
<comment type="caution">
    <text evidence="5">The sequence shown here is derived from an EMBL/GenBank/DDBJ whole genome shotgun (WGS) entry which is preliminary data.</text>
</comment>
<organism evidence="5 6">
    <name type="scientific">Paenibacillus antarcticus</name>
    <dbReference type="NCBI Taxonomy" id="253703"/>
    <lineage>
        <taxon>Bacteria</taxon>
        <taxon>Bacillati</taxon>
        <taxon>Bacillota</taxon>
        <taxon>Bacilli</taxon>
        <taxon>Bacillales</taxon>
        <taxon>Paenibacillaceae</taxon>
        <taxon>Paenibacillus</taxon>
    </lineage>
</organism>
<keyword evidence="3 4" id="KW-0810">Translation regulation</keyword>
<dbReference type="InterPro" id="IPR024046">
    <property type="entry name" value="Flagellar_assmbl_FliW_dom_sf"/>
</dbReference>
<evidence type="ECO:0000256" key="1">
    <source>
        <dbReference type="ARBA" id="ARBA00022490"/>
    </source>
</evidence>
<keyword evidence="4" id="KW-0143">Chaperone</keyword>
<comment type="subunit">
    <text evidence="4">Interacts with translational regulator CsrA and flagellin(s).</text>
</comment>
<gene>
    <name evidence="4" type="primary">fliW</name>
    <name evidence="5" type="ORF">PBAT_05765</name>
</gene>
<dbReference type="PANTHER" id="PTHR39190:SF1">
    <property type="entry name" value="FLAGELLAR ASSEMBLY FACTOR FLIW"/>
    <property type="match status" value="1"/>
</dbReference>